<accession>A0A397ICF6</accession>
<dbReference type="InterPro" id="IPR006597">
    <property type="entry name" value="Sel1-like"/>
</dbReference>
<dbReference type="Gene3D" id="1.25.40.10">
    <property type="entry name" value="Tetratricopeptide repeat domain"/>
    <property type="match status" value="1"/>
</dbReference>
<dbReference type="GO" id="GO:0004674">
    <property type="term" value="F:protein serine/threonine kinase activity"/>
    <property type="evidence" value="ECO:0007669"/>
    <property type="project" value="TreeGrafter"/>
</dbReference>
<comment type="caution">
    <text evidence="2">The sequence shown here is derived from an EMBL/GenBank/DDBJ whole genome shotgun (WGS) entry which is preliminary data.</text>
</comment>
<sequence length="1149" mass="133006">MYLLILINNIKKECKRQTGERWEIGRRIDWILRSISNGDDRDEFGSRRSWKKMGTLRTAGRVYEVPSIPLAGIDRAIIAKLCVEKLQSHQKLFVKRFNNPGYREAFIGFNSVLNSILSFAKKVSDASLFQKIANTTSIKDQFGELINDFDRSLNMLHFSVTIDNSIQGDLDTENIDNDITELKTLLKNFGGADCKFIQEIQNHKIEKNRFRGIKTINPLELIQPNVGKPSDRRGGNGFLKRFIIKKVLKGSDVACISCYDEYDEDDEIKESGENEYTKRFQAELAILEKLKDSANILRFYGLSKFDGHRVMVFEWAEWGNLQEVYSNRKIDWNNKIHIALDICRGLVFLHLASILHHDIRCRNIMMTPRFEPKIANFIYSRENNQMTTGYEKTVKILHWMAPEKIRSTNERPVKYTYECEIFSFGMLLWELTFQKIPYNNLNIEEVKKTVLGGKRETFRFEKGSSELLKLQKKLRKIIENAWDDVPYVRNSSQTIFTKFVKLANYCDDLDKKDPNILNYNSSNSPSQPIPDIQDLEEKFVKITLPYIKPFSEGVKSHNAKDYKTAWEIFECHENLVPTAKYWKAYYYDHGYHVKQDLVKAANLYKELADDGFADASLRYSQMILKKEGGLQLDKSAFLMYLTKAADNGNLFAQFKLGDLLVKQGNKDIGVKYLRIAALSDNAKAIELLEKMKINFCDSLYTKNMSFSNNKDLNRIAEDQKIQESIELLKEMKTDAYEESDDRFADDDALYTKNMSFLNNKDLTRIAEDQKIQKSIELLKEMKTNAYEESDDRFADYDSFLARIEEDKNIKKFDYNKFEDIKQIATGAFGSVNRAYSKVLRKDVALKCLHDENSNNFYKAFMNELQNTNAVNHHENIIKYYGVSIDHSAEKCYLVLQYAKNGDLRTYLRNNFKDLDWKTKINMAQDITNGLCYMHEANIIHQDLHSKNILVHKGKLLITDLGLSKSVDANTSSFAGGMFAYSDPEYLRNQIKYKRSKASDIYSLGVLFWELSSGIPPFDNLPSLEIYKLVVSGEREAPVNGTPEDYIKIYSDAWKDNPKQRPTIENICDSLENIQFENIYNNFNKNNQYIQTEVYTNNQSSKFKPMESYSRDSISIESKNQISFRTSISLENLEIAVIGNSGEPLISGNF</sequence>
<dbReference type="Gene3D" id="1.20.930.20">
    <property type="entry name" value="Adaptor protein Cbl, N-terminal domain"/>
    <property type="match status" value="1"/>
</dbReference>
<gene>
    <name evidence="2" type="ORF">Glove_258g53</name>
</gene>
<dbReference type="InterPro" id="IPR008266">
    <property type="entry name" value="Tyr_kinase_AS"/>
</dbReference>
<evidence type="ECO:0000313" key="3">
    <source>
        <dbReference type="Proteomes" id="UP000266861"/>
    </source>
</evidence>
<dbReference type="STRING" id="1348612.A0A397ICF6"/>
<dbReference type="SUPFAM" id="SSF81901">
    <property type="entry name" value="HCP-like"/>
    <property type="match status" value="1"/>
</dbReference>
<dbReference type="PANTHER" id="PTHR44329">
    <property type="entry name" value="SERINE/THREONINE-PROTEIN KINASE TNNI3K-RELATED"/>
    <property type="match status" value="1"/>
</dbReference>
<dbReference type="SUPFAM" id="SSF56112">
    <property type="entry name" value="Protein kinase-like (PK-like)"/>
    <property type="match status" value="2"/>
</dbReference>
<dbReference type="InterPro" id="IPR000719">
    <property type="entry name" value="Prot_kinase_dom"/>
</dbReference>
<reference evidence="2 3" key="1">
    <citation type="submission" date="2018-08" db="EMBL/GenBank/DDBJ databases">
        <title>Genome and evolution of the arbuscular mycorrhizal fungus Diversispora epigaea (formerly Glomus versiforme) and its bacterial endosymbionts.</title>
        <authorList>
            <person name="Sun X."/>
            <person name="Fei Z."/>
            <person name="Harrison M."/>
        </authorList>
    </citation>
    <scope>NUCLEOTIDE SEQUENCE [LARGE SCALE GENOMIC DNA]</scope>
    <source>
        <strain evidence="2 3">IT104</strain>
    </source>
</reference>
<dbReference type="PROSITE" id="PS00109">
    <property type="entry name" value="PROTEIN_KINASE_TYR"/>
    <property type="match status" value="1"/>
</dbReference>
<protein>
    <recommendedName>
        <fullName evidence="1">Protein kinase domain-containing protein</fullName>
    </recommendedName>
</protein>
<dbReference type="InterPro" id="IPR011009">
    <property type="entry name" value="Kinase-like_dom_sf"/>
</dbReference>
<dbReference type="AlphaFoldDB" id="A0A397ICF6"/>
<dbReference type="EMBL" id="PQFF01000236">
    <property type="protein sequence ID" value="RHZ71456.1"/>
    <property type="molecule type" value="Genomic_DNA"/>
</dbReference>
<dbReference type="PRINTS" id="PR00109">
    <property type="entry name" value="TYRKINASE"/>
</dbReference>
<dbReference type="InterPro" id="IPR001245">
    <property type="entry name" value="Ser-Thr/Tyr_kinase_cat_dom"/>
</dbReference>
<evidence type="ECO:0000313" key="2">
    <source>
        <dbReference type="EMBL" id="RHZ71456.1"/>
    </source>
</evidence>
<dbReference type="PROSITE" id="PS50011">
    <property type="entry name" value="PROTEIN_KINASE_DOM"/>
    <property type="match status" value="2"/>
</dbReference>
<evidence type="ECO:0000259" key="1">
    <source>
        <dbReference type="PROSITE" id="PS50011"/>
    </source>
</evidence>
<feature type="domain" description="Protein kinase" evidence="1">
    <location>
        <begin position="817"/>
        <end position="1075"/>
    </location>
</feature>
<keyword evidence="3" id="KW-1185">Reference proteome</keyword>
<dbReference type="InterPro" id="IPR011990">
    <property type="entry name" value="TPR-like_helical_dom_sf"/>
</dbReference>
<dbReference type="SMART" id="SM00671">
    <property type="entry name" value="SEL1"/>
    <property type="match status" value="3"/>
</dbReference>
<organism evidence="2 3">
    <name type="scientific">Diversispora epigaea</name>
    <dbReference type="NCBI Taxonomy" id="1348612"/>
    <lineage>
        <taxon>Eukaryota</taxon>
        <taxon>Fungi</taxon>
        <taxon>Fungi incertae sedis</taxon>
        <taxon>Mucoromycota</taxon>
        <taxon>Glomeromycotina</taxon>
        <taxon>Glomeromycetes</taxon>
        <taxon>Diversisporales</taxon>
        <taxon>Diversisporaceae</taxon>
        <taxon>Diversispora</taxon>
    </lineage>
</organism>
<name>A0A397ICF6_9GLOM</name>
<dbReference type="GO" id="GO:0005524">
    <property type="term" value="F:ATP binding"/>
    <property type="evidence" value="ECO:0007669"/>
    <property type="project" value="InterPro"/>
</dbReference>
<dbReference type="InterPro" id="IPR036537">
    <property type="entry name" value="Adaptor_Cbl_N_dom_sf"/>
</dbReference>
<dbReference type="InterPro" id="IPR059179">
    <property type="entry name" value="MLKL-like_MCAfunc"/>
</dbReference>
<dbReference type="Pfam" id="PF07714">
    <property type="entry name" value="PK_Tyr_Ser-Thr"/>
    <property type="match status" value="2"/>
</dbReference>
<dbReference type="GO" id="GO:0007166">
    <property type="term" value="P:cell surface receptor signaling pathway"/>
    <property type="evidence" value="ECO:0007669"/>
    <property type="project" value="InterPro"/>
</dbReference>
<dbReference type="CDD" id="cd21037">
    <property type="entry name" value="MLKL_NTD"/>
    <property type="match status" value="1"/>
</dbReference>
<dbReference type="Proteomes" id="UP000266861">
    <property type="component" value="Unassembled WGS sequence"/>
</dbReference>
<dbReference type="InterPro" id="IPR051681">
    <property type="entry name" value="Ser/Thr_Kinases-Pseudokinases"/>
</dbReference>
<dbReference type="Gene3D" id="1.10.510.10">
    <property type="entry name" value="Transferase(Phosphotransferase) domain 1"/>
    <property type="match status" value="2"/>
</dbReference>
<proteinExistence type="predicted"/>
<feature type="domain" description="Protein kinase" evidence="1">
    <location>
        <begin position="183"/>
        <end position="500"/>
    </location>
</feature>